<dbReference type="Proteomes" id="UP000033882">
    <property type="component" value="Unassembled WGS sequence"/>
</dbReference>
<gene>
    <name evidence="2" type="ORF">UY19_C0003G0069</name>
</gene>
<name>A0A0G1U8L0_9BACT</name>
<evidence type="ECO:0000256" key="1">
    <source>
        <dbReference type="SAM" id="Phobius"/>
    </source>
</evidence>
<organism evidence="2 3">
    <name type="scientific">Candidatus Wolfebacteria bacterium GW2011_GWA2_47_9b</name>
    <dbReference type="NCBI Taxonomy" id="1619005"/>
    <lineage>
        <taxon>Bacteria</taxon>
        <taxon>Candidatus Wolfeibacteriota</taxon>
    </lineage>
</organism>
<protein>
    <submittedName>
        <fullName evidence="2">Uncharacterized protein</fullName>
    </submittedName>
</protein>
<evidence type="ECO:0000313" key="2">
    <source>
        <dbReference type="EMBL" id="KKU90414.1"/>
    </source>
</evidence>
<keyword evidence="1" id="KW-1133">Transmembrane helix</keyword>
<accession>A0A0G1U8L0</accession>
<proteinExistence type="predicted"/>
<sequence length="161" mass="18535">MYYACPPPKIDRNTKDGDWNITGARSFNPPTIACWIVIAISLLAFVLWPNKPIPQNRRPEITLTNSEAASLRTLFEKIQGLDAKIGLLDKKLFEMDVRGNLSDPKIVEIYYLKLSELQSRKIDRANSVENYNRLARSHFTRTKTSPVEMRLRKDFLPTGIR</sequence>
<reference evidence="2 3" key="1">
    <citation type="journal article" date="2015" name="Nature">
        <title>rRNA introns, odd ribosomes, and small enigmatic genomes across a large radiation of phyla.</title>
        <authorList>
            <person name="Brown C.T."/>
            <person name="Hug L.A."/>
            <person name="Thomas B.C."/>
            <person name="Sharon I."/>
            <person name="Castelle C.J."/>
            <person name="Singh A."/>
            <person name="Wilkins M.J."/>
            <person name="Williams K.H."/>
            <person name="Banfield J.F."/>
        </authorList>
    </citation>
    <scope>NUCLEOTIDE SEQUENCE [LARGE SCALE GENOMIC DNA]</scope>
</reference>
<keyword evidence="1" id="KW-0472">Membrane</keyword>
<feature type="transmembrane region" description="Helical" evidence="1">
    <location>
        <begin position="27"/>
        <end position="48"/>
    </location>
</feature>
<comment type="caution">
    <text evidence="2">The sequence shown here is derived from an EMBL/GenBank/DDBJ whole genome shotgun (WGS) entry which is preliminary data.</text>
</comment>
<dbReference type="AlphaFoldDB" id="A0A0G1U8L0"/>
<dbReference type="EMBL" id="LCPB01000003">
    <property type="protein sequence ID" value="KKU90414.1"/>
    <property type="molecule type" value="Genomic_DNA"/>
</dbReference>
<keyword evidence="1" id="KW-0812">Transmembrane</keyword>
<evidence type="ECO:0000313" key="3">
    <source>
        <dbReference type="Proteomes" id="UP000033882"/>
    </source>
</evidence>